<evidence type="ECO:0000259" key="2">
    <source>
        <dbReference type="PROSITE" id="PS50405"/>
    </source>
</evidence>
<dbReference type="Proteomes" id="UP000031575">
    <property type="component" value="Unassembled WGS sequence"/>
</dbReference>
<keyword evidence="4" id="KW-1185">Reference proteome</keyword>
<dbReference type="Gene3D" id="1.20.1050.10">
    <property type="match status" value="1"/>
</dbReference>
<dbReference type="VEuPathDB" id="FungiDB:SPBR_01968"/>
<name>A0A0C2J1Q6_9PEZI</name>
<organism evidence="3 4">
    <name type="scientific">Sporothrix brasiliensis 5110</name>
    <dbReference type="NCBI Taxonomy" id="1398154"/>
    <lineage>
        <taxon>Eukaryota</taxon>
        <taxon>Fungi</taxon>
        <taxon>Dikarya</taxon>
        <taxon>Ascomycota</taxon>
        <taxon>Pezizomycotina</taxon>
        <taxon>Sordariomycetes</taxon>
        <taxon>Sordariomycetidae</taxon>
        <taxon>Ophiostomatales</taxon>
        <taxon>Ophiostomataceae</taxon>
        <taxon>Sporothrix</taxon>
    </lineage>
</organism>
<dbReference type="Gene3D" id="3.40.30.10">
    <property type="entry name" value="Glutaredoxin"/>
    <property type="match status" value="1"/>
</dbReference>
<comment type="caution">
    <text evidence="3">The sequence shown here is derived from an EMBL/GenBank/DDBJ whole genome shotgun (WGS) entry which is preliminary data.</text>
</comment>
<dbReference type="GO" id="GO:0004364">
    <property type="term" value="F:glutathione transferase activity"/>
    <property type="evidence" value="ECO:0007669"/>
    <property type="project" value="TreeGrafter"/>
</dbReference>
<dbReference type="OrthoDB" id="414243at2759"/>
<evidence type="ECO:0000313" key="4">
    <source>
        <dbReference type="Proteomes" id="UP000031575"/>
    </source>
</evidence>
<feature type="domain" description="GST C-terminal" evidence="2">
    <location>
        <begin position="125"/>
        <end position="270"/>
    </location>
</feature>
<dbReference type="CDD" id="cd03192">
    <property type="entry name" value="GST_C_Sigma_like"/>
    <property type="match status" value="1"/>
</dbReference>
<dbReference type="InterPro" id="IPR004045">
    <property type="entry name" value="Glutathione_S-Trfase_N"/>
</dbReference>
<evidence type="ECO:0000313" key="3">
    <source>
        <dbReference type="EMBL" id="KIH91032.1"/>
    </source>
</evidence>
<dbReference type="InterPro" id="IPR036249">
    <property type="entry name" value="Thioredoxin-like_sf"/>
</dbReference>
<dbReference type="PANTHER" id="PTHR11571:SF263">
    <property type="entry name" value="GLUTATHIONE S-TRANSFERASE"/>
    <property type="match status" value="1"/>
</dbReference>
<dbReference type="InterPro" id="IPR050213">
    <property type="entry name" value="GST_superfamily"/>
</dbReference>
<dbReference type="RefSeq" id="XP_040619042.1">
    <property type="nucleotide sequence ID" value="XM_040760277.1"/>
</dbReference>
<dbReference type="InterPro" id="IPR004046">
    <property type="entry name" value="GST_C"/>
</dbReference>
<reference evidence="3 4" key="1">
    <citation type="journal article" date="2014" name="BMC Genomics">
        <title>Comparative genomics of the major fungal agents of human and animal Sporotrichosis: Sporothrix schenckii and Sporothrix brasiliensis.</title>
        <authorList>
            <person name="Teixeira M.M."/>
            <person name="de Almeida L.G."/>
            <person name="Kubitschek-Barreira P."/>
            <person name="Alves F.L."/>
            <person name="Kioshima E.S."/>
            <person name="Abadio A.K."/>
            <person name="Fernandes L."/>
            <person name="Derengowski L.S."/>
            <person name="Ferreira K.S."/>
            <person name="Souza R.C."/>
            <person name="Ruiz J.C."/>
            <person name="de Andrade N.C."/>
            <person name="Paes H.C."/>
            <person name="Nicola A.M."/>
            <person name="Albuquerque P."/>
            <person name="Gerber A.L."/>
            <person name="Martins V.P."/>
            <person name="Peconick L.D."/>
            <person name="Neto A.V."/>
            <person name="Chaucanez C.B."/>
            <person name="Silva P.A."/>
            <person name="Cunha O.L."/>
            <person name="de Oliveira F.F."/>
            <person name="dos Santos T.C."/>
            <person name="Barros A.L."/>
            <person name="Soares M.A."/>
            <person name="de Oliveira L.M."/>
            <person name="Marini M.M."/>
            <person name="Villalobos-Duno H."/>
            <person name="Cunha M.M."/>
            <person name="de Hoog S."/>
            <person name="da Silveira J.F."/>
            <person name="Henrissat B."/>
            <person name="Nino-Vega G.A."/>
            <person name="Cisalpino P.S."/>
            <person name="Mora-Montes H.M."/>
            <person name="Almeida S.R."/>
            <person name="Stajich J.E."/>
            <person name="Lopes-Bezerra L.M."/>
            <person name="Vasconcelos A.T."/>
            <person name="Felipe M.S."/>
        </authorList>
    </citation>
    <scope>NUCLEOTIDE SEQUENCE [LARGE SCALE GENOMIC DNA]</scope>
    <source>
        <strain evidence="3 4">5110</strain>
    </source>
</reference>
<dbReference type="PANTHER" id="PTHR11571">
    <property type="entry name" value="GLUTATHIONE S-TRANSFERASE"/>
    <property type="match status" value="1"/>
</dbReference>
<dbReference type="SUPFAM" id="SSF47616">
    <property type="entry name" value="GST C-terminal domain-like"/>
    <property type="match status" value="1"/>
</dbReference>
<protein>
    <submittedName>
        <fullName evidence="3">Glutathione S-transferase</fullName>
    </submittedName>
</protein>
<keyword evidence="3" id="KW-0808">Transferase</keyword>
<proteinExistence type="predicted"/>
<dbReference type="GO" id="GO:0006749">
    <property type="term" value="P:glutathione metabolic process"/>
    <property type="evidence" value="ECO:0007669"/>
    <property type="project" value="TreeGrafter"/>
</dbReference>
<sequence length="282" mass="31165">MSAAPATKRQKASTPDEPAPYTLIYWPGLPGRAEHVRLAFEEAGVPYVDISKQDDAIPQVLARISPDNAAAVSAPNLPPLAPPILQHGDLTINQTPNILMYLGPRLGLVPAAGDDDDGNALYRVNALALTALDGFSNEVHDCHHPICTSLYYEDQKAESVRKSKLYVKNRLPKFLAYFERVLHLQEDRKAGGPWLCGAALTYADLVLFQSLDGTAHQFPRALQHLRDAGDYKRVFALIDAVRARPNIAAYLASGRRAKYGDGIYRYYKELDVLPEDSVDEKE</sequence>
<accession>A0A0C2J1Q6</accession>
<dbReference type="PROSITE" id="PS50404">
    <property type="entry name" value="GST_NTER"/>
    <property type="match status" value="1"/>
</dbReference>
<dbReference type="SUPFAM" id="SSF52833">
    <property type="entry name" value="Thioredoxin-like"/>
    <property type="match status" value="1"/>
</dbReference>
<dbReference type="InterPro" id="IPR010987">
    <property type="entry name" value="Glutathione-S-Trfase_C-like"/>
</dbReference>
<dbReference type="Pfam" id="PF14497">
    <property type="entry name" value="GST_C_3"/>
    <property type="match status" value="1"/>
</dbReference>
<dbReference type="GeneID" id="63675198"/>
<dbReference type="PROSITE" id="PS50405">
    <property type="entry name" value="GST_CTER"/>
    <property type="match status" value="1"/>
</dbReference>
<feature type="domain" description="GST N-terminal" evidence="1">
    <location>
        <begin position="20"/>
        <end position="110"/>
    </location>
</feature>
<evidence type="ECO:0000259" key="1">
    <source>
        <dbReference type="PROSITE" id="PS50404"/>
    </source>
</evidence>
<dbReference type="EMBL" id="AWTV01000007">
    <property type="protein sequence ID" value="KIH91032.1"/>
    <property type="molecule type" value="Genomic_DNA"/>
</dbReference>
<gene>
    <name evidence="3" type="ORF">SPBR_01968</name>
</gene>
<dbReference type="HOGENOM" id="CLU_039475_0_0_1"/>
<dbReference type="AlphaFoldDB" id="A0A0C2J1Q6"/>
<dbReference type="InterPro" id="IPR036282">
    <property type="entry name" value="Glutathione-S-Trfase_C_sf"/>
</dbReference>